<gene>
    <name evidence="4" type="ORF">FF36_03740</name>
</gene>
<evidence type="ECO:0000256" key="2">
    <source>
        <dbReference type="SAM" id="Phobius"/>
    </source>
</evidence>
<dbReference type="PRINTS" id="PR00625">
    <property type="entry name" value="JDOMAIN"/>
</dbReference>
<evidence type="ECO:0000313" key="5">
    <source>
        <dbReference type="Proteomes" id="UP000032545"/>
    </source>
</evidence>
<dbReference type="PANTHER" id="PTHR44825">
    <property type="match status" value="1"/>
</dbReference>
<dbReference type="InterPro" id="IPR052763">
    <property type="entry name" value="DnaJ_C4"/>
</dbReference>
<keyword evidence="2" id="KW-1133">Transmembrane helix</keyword>
<feature type="transmembrane region" description="Helical" evidence="2">
    <location>
        <begin position="106"/>
        <end position="127"/>
    </location>
</feature>
<comment type="caution">
    <text evidence="4">The sequence shown here is derived from an EMBL/GenBank/DDBJ whole genome shotgun (WGS) entry which is preliminary data.</text>
</comment>
<dbReference type="PROSITE" id="PS50076">
    <property type="entry name" value="DNAJ_2"/>
    <property type="match status" value="1"/>
</dbReference>
<dbReference type="InterPro" id="IPR001623">
    <property type="entry name" value="DnaJ_domain"/>
</dbReference>
<protein>
    <submittedName>
        <fullName evidence="4">DnaJ-like protein</fullName>
    </submittedName>
</protein>
<dbReference type="SUPFAM" id="SSF46565">
    <property type="entry name" value="Chaperone J-domain"/>
    <property type="match status" value="1"/>
</dbReference>
<accession>A0A0D8BEY5</accession>
<feature type="transmembrane region" description="Helical" evidence="2">
    <location>
        <begin position="133"/>
        <end position="151"/>
    </location>
</feature>
<feature type="domain" description="J" evidence="3">
    <location>
        <begin position="6"/>
        <end position="67"/>
    </location>
</feature>
<dbReference type="PANTHER" id="PTHR44825:SF1">
    <property type="entry name" value="DNAJ HOMOLOG SUBFAMILY C MEMBER 4"/>
    <property type="match status" value="1"/>
</dbReference>
<feature type="compositionally biased region" description="Pro residues" evidence="1">
    <location>
        <begin position="75"/>
        <end position="88"/>
    </location>
</feature>
<dbReference type="Gene3D" id="1.10.287.110">
    <property type="entry name" value="DnaJ domain"/>
    <property type="match status" value="1"/>
</dbReference>
<reference evidence="5" key="1">
    <citation type="submission" date="2015-02" db="EMBL/GenBank/DDBJ databases">
        <title>Draft Genome of Frankia sp. CpI1-S.</title>
        <authorList>
            <person name="Oshone R.T."/>
            <person name="Ngom M."/>
            <person name="Ghodhbane-Gtari F."/>
            <person name="Gtari M."/>
            <person name="Morris K."/>
            <person name="Thomas K."/>
            <person name="Sen A."/>
            <person name="Tisa L.S."/>
        </authorList>
    </citation>
    <scope>NUCLEOTIDE SEQUENCE [LARGE SCALE GENOMIC DNA]</scope>
    <source>
        <strain evidence="5">CpI1-S</strain>
    </source>
</reference>
<dbReference type="Proteomes" id="UP000032545">
    <property type="component" value="Unassembled WGS sequence"/>
</dbReference>
<evidence type="ECO:0000313" key="4">
    <source>
        <dbReference type="EMBL" id="KJE21987.1"/>
    </source>
</evidence>
<dbReference type="SMART" id="SM00271">
    <property type="entry name" value="DnaJ"/>
    <property type="match status" value="1"/>
</dbReference>
<name>A0A0D8BEY5_9ACTN</name>
<sequence>MGAKPSLYEVLGLAPGATADQIRHAYRVAARRTHPDAGGSSPAFARVNVAYRILSDPGLRRRYDLRLADSAGSRQPPPGADPPAPRPGTDPVVPRPGADPVVRRRYLILMSIALALFIAGGTVVRMYSLPAAMVMMVIAAIIPPVAVTVAGRPRLPPEPTQHHRPGRRG</sequence>
<feature type="region of interest" description="Disordered" evidence="1">
    <location>
        <begin position="67"/>
        <end position="97"/>
    </location>
</feature>
<evidence type="ECO:0000259" key="3">
    <source>
        <dbReference type="PROSITE" id="PS50076"/>
    </source>
</evidence>
<keyword evidence="2" id="KW-0472">Membrane</keyword>
<keyword evidence="2" id="KW-0812">Transmembrane</keyword>
<dbReference type="EMBL" id="JYFN01000029">
    <property type="protein sequence ID" value="KJE21987.1"/>
    <property type="molecule type" value="Genomic_DNA"/>
</dbReference>
<dbReference type="PATRIC" id="fig|1502723.3.peg.3200"/>
<dbReference type="Pfam" id="PF00226">
    <property type="entry name" value="DnaJ"/>
    <property type="match status" value="1"/>
</dbReference>
<reference evidence="4 5" key="2">
    <citation type="journal article" date="2016" name="Genome Announc.">
        <title>Permanent Draft Genome Sequences for Two Variants of Frankia sp. Strain CpI1, the First Frankia Strain Isolated from Root Nodules of Comptonia peregrina.</title>
        <authorList>
            <person name="Oshone R."/>
            <person name="Hurst S.G.IV."/>
            <person name="Abebe-Akele F."/>
            <person name="Simpson S."/>
            <person name="Morris K."/>
            <person name="Thomas W.K."/>
            <person name="Tisa L.S."/>
        </authorList>
    </citation>
    <scope>NUCLEOTIDE SEQUENCE [LARGE SCALE GENOMIC DNA]</scope>
    <source>
        <strain evidence="5">CpI1-S</strain>
    </source>
</reference>
<dbReference type="OrthoDB" id="5242140at2"/>
<dbReference type="AlphaFoldDB" id="A0A0D8BEY5"/>
<keyword evidence="5" id="KW-1185">Reference proteome</keyword>
<dbReference type="CDD" id="cd06257">
    <property type="entry name" value="DnaJ"/>
    <property type="match status" value="1"/>
</dbReference>
<dbReference type="RefSeq" id="WP_044886332.1">
    <property type="nucleotide sequence ID" value="NZ_JYFN01000029.1"/>
</dbReference>
<dbReference type="InterPro" id="IPR036869">
    <property type="entry name" value="J_dom_sf"/>
</dbReference>
<proteinExistence type="predicted"/>
<organism evidence="4 5">
    <name type="scientific">Frankia torreyi</name>
    <dbReference type="NCBI Taxonomy" id="1856"/>
    <lineage>
        <taxon>Bacteria</taxon>
        <taxon>Bacillati</taxon>
        <taxon>Actinomycetota</taxon>
        <taxon>Actinomycetes</taxon>
        <taxon>Frankiales</taxon>
        <taxon>Frankiaceae</taxon>
        <taxon>Frankia</taxon>
    </lineage>
</organism>
<evidence type="ECO:0000256" key="1">
    <source>
        <dbReference type="SAM" id="MobiDB-lite"/>
    </source>
</evidence>